<feature type="domain" description="AB hydrolase-1" evidence="1">
    <location>
        <begin position="36"/>
        <end position="152"/>
    </location>
</feature>
<dbReference type="PRINTS" id="PR00111">
    <property type="entry name" value="ABHYDROLASE"/>
</dbReference>
<protein>
    <submittedName>
        <fullName evidence="2">2-succinyl-6-hydroxy-2, 4-cyclohexadiene-1-carboxylate synthase</fullName>
        <ecNumber evidence="2">4.2.99.20</ecNumber>
    </submittedName>
</protein>
<dbReference type="EC" id="4.2.99.20" evidence="2"/>
<sequence length="267" mass="30179">MSSFVSAETLWIDTPHGRLFTRRWFPAGVECSPAKPPIILFHDSLGCVELWRDFPERLCQTTGREVIAYDRLGFGQSDPYPENLPIHFIRDEAERFFALIRAELQFDRFVALGHSVGGAMATNCASLYPQSCVAVITVSAQAFVEEQTLRGIRDAKAQFEEPGQMARLEKYHGDKAHWVLSAWTDTWLSQAFSGWTIEDAIDSIHCPLLALHGEQDEYGSVLHPMRIARLATPSGKYLILENCHHVPHREAPDAVLESVDRLLRISY</sequence>
<evidence type="ECO:0000313" key="3">
    <source>
        <dbReference type="Proteomes" id="UP000337909"/>
    </source>
</evidence>
<dbReference type="InterPro" id="IPR000073">
    <property type="entry name" value="AB_hydrolase_1"/>
</dbReference>
<evidence type="ECO:0000259" key="1">
    <source>
        <dbReference type="Pfam" id="PF00561"/>
    </source>
</evidence>
<dbReference type="RefSeq" id="WP_150644985.1">
    <property type="nucleotide sequence ID" value="NZ_CABVHQ010000080.1"/>
</dbReference>
<dbReference type="SUPFAM" id="SSF53474">
    <property type="entry name" value="alpha/beta-Hydrolases"/>
    <property type="match status" value="1"/>
</dbReference>
<keyword evidence="2" id="KW-0456">Lyase</keyword>
<dbReference type="Pfam" id="PF00561">
    <property type="entry name" value="Abhydrolase_1"/>
    <property type="match status" value="1"/>
</dbReference>
<organism evidence="2 3">
    <name type="scientific">Pseudomonas fluorescens</name>
    <dbReference type="NCBI Taxonomy" id="294"/>
    <lineage>
        <taxon>Bacteria</taxon>
        <taxon>Pseudomonadati</taxon>
        <taxon>Pseudomonadota</taxon>
        <taxon>Gammaproteobacteria</taxon>
        <taxon>Pseudomonadales</taxon>
        <taxon>Pseudomonadaceae</taxon>
        <taxon>Pseudomonas</taxon>
    </lineage>
</organism>
<name>A0A5E7F3V1_PSEFL</name>
<dbReference type="AlphaFoldDB" id="A0A5E7F3V1"/>
<dbReference type="Proteomes" id="UP000337909">
    <property type="component" value="Unassembled WGS sequence"/>
</dbReference>
<dbReference type="Gene3D" id="3.40.50.1820">
    <property type="entry name" value="alpha/beta hydrolase"/>
    <property type="match status" value="1"/>
</dbReference>
<evidence type="ECO:0000313" key="2">
    <source>
        <dbReference type="EMBL" id="VVO34058.1"/>
    </source>
</evidence>
<dbReference type="OrthoDB" id="9779853at2"/>
<accession>A0A5E7F3V1</accession>
<dbReference type="GO" id="GO:0070205">
    <property type="term" value="F:2-succinyl-6-hydroxy-2,4-cyclohexadiene-1-carboxylate synthase activity"/>
    <property type="evidence" value="ECO:0007669"/>
    <property type="project" value="UniProtKB-EC"/>
</dbReference>
<dbReference type="InterPro" id="IPR050266">
    <property type="entry name" value="AB_hydrolase_sf"/>
</dbReference>
<gene>
    <name evidence="2" type="primary">menH_6</name>
    <name evidence="2" type="ORF">PS691_05175</name>
</gene>
<dbReference type="InterPro" id="IPR029058">
    <property type="entry name" value="AB_hydrolase_fold"/>
</dbReference>
<proteinExistence type="predicted"/>
<reference evidence="2 3" key="1">
    <citation type="submission" date="2019-09" db="EMBL/GenBank/DDBJ databases">
        <authorList>
            <person name="Chandra G."/>
            <person name="Truman W A."/>
        </authorList>
    </citation>
    <scope>NUCLEOTIDE SEQUENCE [LARGE SCALE GENOMIC DNA]</scope>
    <source>
        <strain evidence="2">PS691</strain>
    </source>
</reference>
<dbReference type="EMBL" id="CABVHQ010000080">
    <property type="protein sequence ID" value="VVO34058.1"/>
    <property type="molecule type" value="Genomic_DNA"/>
</dbReference>
<dbReference type="PANTHER" id="PTHR43798">
    <property type="entry name" value="MONOACYLGLYCEROL LIPASE"/>
    <property type="match status" value="1"/>
</dbReference>